<evidence type="ECO:0000313" key="2">
    <source>
        <dbReference type="Proteomes" id="UP000234748"/>
    </source>
</evidence>
<dbReference type="Proteomes" id="UP000234748">
    <property type="component" value="Unassembled WGS sequence"/>
</dbReference>
<dbReference type="EMBL" id="PGUY01000068">
    <property type="protein sequence ID" value="PLT28060.1"/>
    <property type="molecule type" value="Genomic_DNA"/>
</dbReference>
<evidence type="ECO:0000313" key="1">
    <source>
        <dbReference type="EMBL" id="PLT28060.1"/>
    </source>
</evidence>
<organism evidence="1 2">
    <name type="scientific">Peribacillus deserti</name>
    <dbReference type="NCBI Taxonomy" id="673318"/>
    <lineage>
        <taxon>Bacteria</taxon>
        <taxon>Bacillati</taxon>
        <taxon>Bacillota</taxon>
        <taxon>Bacilli</taxon>
        <taxon>Bacillales</taxon>
        <taxon>Bacillaceae</taxon>
        <taxon>Peribacillus</taxon>
    </lineage>
</organism>
<comment type="caution">
    <text evidence="1">The sequence shown here is derived from an EMBL/GenBank/DDBJ whole genome shotgun (WGS) entry which is preliminary data.</text>
</comment>
<keyword evidence="2" id="KW-1185">Reference proteome</keyword>
<dbReference type="AlphaFoldDB" id="A0A2N5M134"/>
<proteinExistence type="predicted"/>
<sequence length="70" mass="8043">MLMLSMFMIISLLPMLMFDALCLSSGLYAFLFMNMLIVEQDSVYKAALDRFRLSSLRKTDYWAGLYGLNG</sequence>
<name>A0A2N5M134_9BACI</name>
<accession>A0A2N5M134</accession>
<reference evidence="1 2" key="1">
    <citation type="submission" date="2017-11" db="EMBL/GenBank/DDBJ databases">
        <title>Comparitive Functional Genomics of Dry Heat Resistant strains isolated from the Viking Spacecraft.</title>
        <authorList>
            <person name="Seuylemezian A."/>
            <person name="Cooper K."/>
            <person name="Vaishampayan P."/>
        </authorList>
    </citation>
    <scope>NUCLEOTIDE SEQUENCE [LARGE SCALE GENOMIC DNA]</scope>
    <source>
        <strain evidence="1 2">V1-29</strain>
    </source>
</reference>
<gene>
    <name evidence="1" type="ORF">CUU66_20620</name>
</gene>
<protein>
    <submittedName>
        <fullName evidence="1">Uncharacterized protein</fullName>
    </submittedName>
</protein>